<dbReference type="OrthoDB" id="337830at2"/>
<dbReference type="InterPro" id="IPR050281">
    <property type="entry name" value="Flavin_monoamine_oxidase"/>
</dbReference>
<dbReference type="EMBL" id="QGSV01000146">
    <property type="protein sequence ID" value="PWU49044.1"/>
    <property type="molecule type" value="Genomic_DNA"/>
</dbReference>
<dbReference type="Gene3D" id="3.50.50.60">
    <property type="entry name" value="FAD/NAD(P)-binding domain"/>
    <property type="match status" value="1"/>
</dbReference>
<dbReference type="InterPro" id="IPR002937">
    <property type="entry name" value="Amino_oxidase"/>
</dbReference>
<organism evidence="2 3">
    <name type="scientific">Micromonospora globispora</name>
    <dbReference type="NCBI Taxonomy" id="1450148"/>
    <lineage>
        <taxon>Bacteria</taxon>
        <taxon>Bacillati</taxon>
        <taxon>Actinomycetota</taxon>
        <taxon>Actinomycetes</taxon>
        <taxon>Micromonosporales</taxon>
        <taxon>Micromonosporaceae</taxon>
        <taxon>Micromonospora</taxon>
    </lineage>
</organism>
<dbReference type="Pfam" id="PF01593">
    <property type="entry name" value="Amino_oxidase"/>
    <property type="match status" value="1"/>
</dbReference>
<keyword evidence="3" id="KW-1185">Reference proteome</keyword>
<feature type="domain" description="Amine oxidase" evidence="1">
    <location>
        <begin position="57"/>
        <end position="220"/>
    </location>
</feature>
<evidence type="ECO:0000313" key="2">
    <source>
        <dbReference type="EMBL" id="PWU49044.1"/>
    </source>
</evidence>
<dbReference type="PANTHER" id="PTHR10742:SF410">
    <property type="entry name" value="LYSINE-SPECIFIC HISTONE DEMETHYLASE 2"/>
    <property type="match status" value="1"/>
</dbReference>
<dbReference type="AlphaFoldDB" id="A0A317K798"/>
<proteinExistence type="predicted"/>
<dbReference type="PANTHER" id="PTHR10742">
    <property type="entry name" value="FLAVIN MONOAMINE OXIDASE"/>
    <property type="match status" value="1"/>
</dbReference>
<gene>
    <name evidence="2" type="ORF">DLJ46_10325</name>
</gene>
<dbReference type="GO" id="GO:0016491">
    <property type="term" value="F:oxidoreductase activity"/>
    <property type="evidence" value="ECO:0007669"/>
    <property type="project" value="InterPro"/>
</dbReference>
<protein>
    <recommendedName>
        <fullName evidence="1">Amine oxidase domain-containing protein</fullName>
    </recommendedName>
</protein>
<evidence type="ECO:0000313" key="3">
    <source>
        <dbReference type="Proteomes" id="UP000245683"/>
    </source>
</evidence>
<reference evidence="3" key="1">
    <citation type="submission" date="2018-05" db="EMBL/GenBank/DDBJ databases">
        <title>Micromonospora globispora sp. nov. and Micromonospora rugosa sp. nov., isolated from marine sediment.</title>
        <authorList>
            <person name="Carro L."/>
            <person name="Aysel V."/>
            <person name="Cetin D."/>
            <person name="Igual J.M."/>
            <person name="Klenk H.-P."/>
            <person name="Trujillo M.E."/>
            <person name="Sahin N."/>
        </authorList>
    </citation>
    <scope>NUCLEOTIDE SEQUENCE [LARGE SCALE GENOMIC DNA]</scope>
    <source>
        <strain evidence="3">S2904</strain>
    </source>
</reference>
<dbReference type="SUPFAM" id="SSF51905">
    <property type="entry name" value="FAD/NAD(P)-binding domain"/>
    <property type="match status" value="1"/>
</dbReference>
<accession>A0A317K798</accession>
<dbReference type="Proteomes" id="UP000245683">
    <property type="component" value="Unassembled WGS sequence"/>
</dbReference>
<evidence type="ECO:0000259" key="1">
    <source>
        <dbReference type="Pfam" id="PF01593"/>
    </source>
</evidence>
<sequence>MRAFTNRADPGMVRLSAPASVPTLRIHWQPESETAVFRSDRPPLQRNQYPRPLLLLHVIVPSLARSRETWQEPPLPECFGASPRSTGSPPKFTSLLNRFSSVDYTGGNVAAAFNPTAPFLTASSAQVRGYAQTFLGQLEPVLPGVAGQWNGKATMSAWHTNPYAWGAYSYWPNGYPHRYAGYEAVRQGNVHFAGEHCSIDYQGYMEGGAQEGQRAAREVLTDLGIK</sequence>
<dbReference type="InterPro" id="IPR036188">
    <property type="entry name" value="FAD/NAD-bd_sf"/>
</dbReference>
<comment type="caution">
    <text evidence="2">The sequence shown here is derived from an EMBL/GenBank/DDBJ whole genome shotgun (WGS) entry which is preliminary data.</text>
</comment>
<dbReference type="RefSeq" id="WP_109944438.1">
    <property type="nucleotide sequence ID" value="NZ_QGSV01000146.1"/>
</dbReference>
<name>A0A317K798_9ACTN</name>